<dbReference type="Gene3D" id="1.25.10.70">
    <property type="match status" value="1"/>
</dbReference>
<dbReference type="OrthoDB" id="102511at2759"/>
<evidence type="ECO:0000256" key="3">
    <source>
        <dbReference type="ARBA" id="ARBA00022816"/>
    </source>
</evidence>
<sequence>MSGESSKRSDLIDITYEQLHSILQGQFEGNTLDQIAEILKPRITQLRNVAEPFGKPSDASRKKVDSGLVTLRDGVVIRVEPEDKECVFAISARFDIDEVDALILLRSFLFNEGAPESISREGVNLVDELVEAITPFYYTQRIFVLRALIPLFRADEMEDATTHSLASEYLPSILPDGGAFAETLLDEYAKKVNATLPESLANNPRQAAVWTRQNMKEQVALLEVLFWTMWSYASRTGPLVARIYETAYGTDLGERQQNLTLLLDDEGVQLRRDCAALWILITIEVLELERVAEQGGISLAPDAVDPQIYWSSPESLKRIHELVVSHGDSHYACTFMAWAFVLSRLSKAASDTRDLPPAYQPFFDLLLPQQGRSYSKDREPVHVLMARTCLDPDVGLFQLMHTLLTASPVFVTAAAWRAGTSISDPNAVAYRAVLKGLVIAITELAPVELIPDFDSFVEVWIALFGRSESRSVMGICRQFWQADWSEGIARRAVLDVARSRYPIQFRPLVRLLRAMTAAGFLDTDTLSTTDYAAEGNPLEEDRELCTQYVFYYLNKLTTYSQVIPISACTGAHALYERLPERYGSSSVAPGVSYANLRPLKLPGGSILPPKSTGRLLSGDGGDLIVVCWQHEHSGWKLLLELLTDYVNRRRLSSGTGGAYQDISFAQKGIYKPLALRLEDIGVEMDHEGDEDIVMDVLDLIRSVIQDNRPLAEQLLESMESGNPVVAHTMVEAQPPDLVQLTTMILEEALSRSSTQPRSTLRAPLITSAISVLSALLPLPRHSTRVWLYIRSTASLFGSEKAVGVASTVLAAERLTGHYTMTLALLHLVQRLFREASSSAIWVLQHNSRLQQVKEEVLLRAVRFVHAEIWVEHMSWKYAQLGDRFEIGRRISSLYSDILKQSSPLVRDGPFSTLGRAVSDAFMVKATTSTISPLVSSLTNAGSALDALYASRRISDARRLVTLMESHLELTRLLLVAKERVVPSAEPSLLEQALCAKVGGSETTFDGGPSRVDPVDALAGYVKDRSMGALVPVLSVRVLFALCSSLSSSQGPPPTIIGHLSDPESMVASLVRITQHPYEDVHLRKAVWNFITLAVDKEPALARLFVSGHFRVPTPKESAKGKEKAQDDTASGKATSAVMVACDMLHGWRDLLNFNPELLASLLRFLDVVWQHGHEHRSYLEPIRRDTPLFEQLAGIVSEELGPPPDYDTQDYVDFEGVQRSDLHEAVSMHAYRTALKAHATHILAEDIRLVAEVESDRSSSKKPRSFTAIEALFKSEEQLTELVTEAAASAYDPELHDRLAEQVKTDFPSLVLESLRIQEPVVERDYGDAFAFDTDLLRMRLLAYVRGDAMEAIEAHKKLTSVNLNLSLAHVQTALTESWQYLILRVVPYLRRNAALRRSFLNLAASISQSIASETRSGDMMSTIHSARLSLLLSLLEVIWFSTSDKAEEINYFIGLVQNTRGIILNGSQPPMRSLMGRCPVPFHRPLLQIVYFCARHSRSLARRPKALKAEQRLSVSAMLDAALVVIIDSLRIKFDAASAELDLDLDQDLELLVALFEQCTRPDVNASHTFWLTRCQETDVVRASLHLFSRMDLVGISDLSLLRARKQPFYSPHVLAFHMALASIPSAAEKLASEGILAAYAENQLSQAIRIGMIDATIPELPSEQSPAHRAYCTMLAVIAGVIMSLGRHGHFFDAEASGLVQLWGDQIHRALSWTIGDALTLPLLEEMEQVVYLFAAIAQNTSADRASDAVQKVLRFFTNDALLLVQQLNYALTHPNHLASLFEPITAEERSRVEAESKVSVSSSADAADPMKRPFLTRLMHRLFRLSGSLLSTLCSISGAETVLLGEQEDWPTQEALIVPHSKVVLGEPASIGTLLELGNCSLDVLRQLVNRPAGQMIAPAFTSDLALDVRESVRPVRRNLEAVLLYAVTQLAMWLAKPEFEAGSGDMDEDMSMRAETPPGPAVEAHALKARRRSSMPLAERLRRGMTGEMAGDLLGLLNKAKPLVAKSTEVLGEENVDLTPILVRFVEERISP</sequence>
<evidence type="ECO:0000256" key="6">
    <source>
        <dbReference type="ARBA" id="ARBA00023132"/>
    </source>
</evidence>
<dbReference type="PANTHER" id="PTHR31431">
    <property type="entry name" value="NUCLEOPORIN NUP188 HOMOLOG"/>
    <property type="match status" value="1"/>
</dbReference>
<evidence type="ECO:0000313" key="10">
    <source>
        <dbReference type="EMBL" id="KZT70286.1"/>
    </source>
</evidence>
<dbReference type="Pfam" id="PF21093">
    <property type="entry name" value="Nup188_N-subdom_III"/>
    <property type="match status" value="1"/>
</dbReference>
<evidence type="ECO:0000313" key="11">
    <source>
        <dbReference type="Proteomes" id="UP000076727"/>
    </source>
</evidence>
<accession>A0A165R486</accession>
<evidence type="ECO:0000256" key="1">
    <source>
        <dbReference type="ARBA" id="ARBA00004567"/>
    </source>
</evidence>
<keyword evidence="5" id="KW-0811">Translocation</keyword>
<dbReference type="EMBL" id="KV429052">
    <property type="protein sequence ID" value="KZT70286.1"/>
    <property type="molecule type" value="Genomic_DNA"/>
</dbReference>
<evidence type="ECO:0000256" key="2">
    <source>
        <dbReference type="ARBA" id="ARBA00022448"/>
    </source>
</evidence>
<dbReference type="GO" id="GO:0006405">
    <property type="term" value="P:RNA export from nucleus"/>
    <property type="evidence" value="ECO:0007669"/>
    <property type="project" value="TreeGrafter"/>
</dbReference>
<evidence type="ECO:0000259" key="8">
    <source>
        <dbReference type="Pfam" id="PF18378"/>
    </source>
</evidence>
<dbReference type="Pfam" id="PF18378">
    <property type="entry name" value="Nup188_C"/>
    <property type="match status" value="1"/>
</dbReference>
<feature type="domain" description="Nuclear pore protein Nup188 C-terminal" evidence="8">
    <location>
        <begin position="1480"/>
        <end position="1651"/>
    </location>
</feature>
<dbReference type="GO" id="GO:0044611">
    <property type="term" value="C:nuclear pore inner ring"/>
    <property type="evidence" value="ECO:0007669"/>
    <property type="project" value="TreeGrafter"/>
</dbReference>
<keyword evidence="11" id="KW-1185">Reference proteome</keyword>
<feature type="domain" description="Nucleoporin Nup188 N-terminal subdomain III" evidence="9">
    <location>
        <begin position="686"/>
        <end position="1107"/>
    </location>
</feature>
<dbReference type="GO" id="GO:0006606">
    <property type="term" value="P:protein import into nucleus"/>
    <property type="evidence" value="ECO:0007669"/>
    <property type="project" value="TreeGrafter"/>
</dbReference>
<dbReference type="STRING" id="1314783.A0A165R486"/>
<keyword evidence="4" id="KW-0653">Protein transport</keyword>
<dbReference type="InterPro" id="IPR048883">
    <property type="entry name" value="Nup188_N-subdom_III"/>
</dbReference>
<keyword evidence="2" id="KW-0813">Transport</keyword>
<evidence type="ECO:0000256" key="5">
    <source>
        <dbReference type="ARBA" id="ARBA00023010"/>
    </source>
</evidence>
<dbReference type="InterPro" id="IPR044840">
    <property type="entry name" value="Nup188"/>
</dbReference>
<dbReference type="GO" id="GO:0017056">
    <property type="term" value="F:structural constituent of nuclear pore"/>
    <property type="evidence" value="ECO:0007669"/>
    <property type="project" value="InterPro"/>
</dbReference>
<keyword evidence="3" id="KW-0509">mRNA transport</keyword>
<keyword evidence="6" id="KW-0906">Nuclear pore complex</keyword>
<dbReference type="GO" id="GO:0051028">
    <property type="term" value="P:mRNA transport"/>
    <property type="evidence" value="ECO:0007669"/>
    <property type="project" value="UniProtKB-KW"/>
</dbReference>
<reference evidence="10 11" key="1">
    <citation type="journal article" date="2016" name="Mol. Biol. Evol.">
        <title>Comparative Genomics of Early-Diverging Mushroom-Forming Fungi Provides Insights into the Origins of Lignocellulose Decay Capabilities.</title>
        <authorList>
            <person name="Nagy L.G."/>
            <person name="Riley R."/>
            <person name="Tritt A."/>
            <person name="Adam C."/>
            <person name="Daum C."/>
            <person name="Floudas D."/>
            <person name="Sun H."/>
            <person name="Yadav J.S."/>
            <person name="Pangilinan J."/>
            <person name="Larsson K.H."/>
            <person name="Matsuura K."/>
            <person name="Barry K."/>
            <person name="Labutti K."/>
            <person name="Kuo R."/>
            <person name="Ohm R.A."/>
            <person name="Bhattacharya S.S."/>
            <person name="Shirouzu T."/>
            <person name="Yoshinaga Y."/>
            <person name="Martin F.M."/>
            <person name="Grigoriev I.V."/>
            <person name="Hibbett D.S."/>
        </authorList>
    </citation>
    <scope>NUCLEOTIDE SEQUENCE [LARGE SCALE GENOMIC DNA]</scope>
    <source>
        <strain evidence="10 11">L-15889</strain>
    </source>
</reference>
<evidence type="ECO:0000256" key="7">
    <source>
        <dbReference type="ARBA" id="ARBA00023242"/>
    </source>
</evidence>
<keyword evidence="7" id="KW-0539">Nucleus</keyword>
<protein>
    <submittedName>
        <fullName evidence="10">Uncharacterized protein</fullName>
    </submittedName>
</protein>
<proteinExistence type="predicted"/>
<evidence type="ECO:0000256" key="4">
    <source>
        <dbReference type="ARBA" id="ARBA00022927"/>
    </source>
</evidence>
<gene>
    <name evidence="10" type="ORF">DAEQUDRAFT_667965</name>
</gene>
<dbReference type="InterPro" id="IPR041634">
    <property type="entry name" value="Nup188_C"/>
</dbReference>
<dbReference type="PANTHER" id="PTHR31431:SF1">
    <property type="entry name" value="NUCLEOPORIN NUP188"/>
    <property type="match status" value="1"/>
</dbReference>
<name>A0A165R486_9APHY</name>
<dbReference type="Proteomes" id="UP000076727">
    <property type="component" value="Unassembled WGS sequence"/>
</dbReference>
<evidence type="ECO:0000259" key="9">
    <source>
        <dbReference type="Pfam" id="PF21093"/>
    </source>
</evidence>
<comment type="subcellular location">
    <subcellularLocation>
        <location evidence="1">Nucleus</location>
        <location evidence="1">Nuclear pore complex</location>
    </subcellularLocation>
</comment>
<organism evidence="10 11">
    <name type="scientific">Daedalea quercina L-15889</name>
    <dbReference type="NCBI Taxonomy" id="1314783"/>
    <lineage>
        <taxon>Eukaryota</taxon>
        <taxon>Fungi</taxon>
        <taxon>Dikarya</taxon>
        <taxon>Basidiomycota</taxon>
        <taxon>Agaricomycotina</taxon>
        <taxon>Agaricomycetes</taxon>
        <taxon>Polyporales</taxon>
        <taxon>Fomitopsis</taxon>
    </lineage>
</organism>